<proteinExistence type="predicted"/>
<gene>
    <name evidence="2" type="ORF">MUN80_22635</name>
</gene>
<accession>A0ABY4F801</accession>
<dbReference type="EMBL" id="CP095049">
    <property type="protein sequence ID" value="UOQ52535.1"/>
    <property type="molecule type" value="Genomic_DNA"/>
</dbReference>
<sequence>MKPLLFLLLLLGFSAVAARAQSAPAVAAAPAGPDKTREVRVVEAACGQCRLGLPGKSCDLAIRLDGKAYFVDGTTIDSHGDAHAKDGFCQTIRQAQVQGEIVDNRFKATSFQLLPAAPKGK</sequence>
<feature type="chain" id="PRO_5046014476" evidence="1">
    <location>
        <begin position="18"/>
        <end position="121"/>
    </location>
</feature>
<evidence type="ECO:0000313" key="2">
    <source>
        <dbReference type="EMBL" id="UOQ52535.1"/>
    </source>
</evidence>
<dbReference type="InterPro" id="IPR045950">
    <property type="entry name" value="DUF6370"/>
</dbReference>
<name>A0ABY4F801_9BACT</name>
<feature type="signal peptide" evidence="1">
    <location>
        <begin position="1"/>
        <end position="17"/>
    </location>
</feature>
<keyword evidence="3" id="KW-1185">Reference proteome</keyword>
<protein>
    <submittedName>
        <fullName evidence="2">DUF6370 family protein</fullName>
    </submittedName>
</protein>
<organism evidence="2 3">
    <name type="scientific">Hymenobacter cellulosivorans</name>
    <dbReference type="NCBI Taxonomy" id="2932249"/>
    <lineage>
        <taxon>Bacteria</taxon>
        <taxon>Pseudomonadati</taxon>
        <taxon>Bacteroidota</taxon>
        <taxon>Cytophagia</taxon>
        <taxon>Cytophagales</taxon>
        <taxon>Hymenobacteraceae</taxon>
        <taxon>Hymenobacter</taxon>
    </lineage>
</organism>
<evidence type="ECO:0000313" key="3">
    <source>
        <dbReference type="Proteomes" id="UP000831785"/>
    </source>
</evidence>
<evidence type="ECO:0000256" key="1">
    <source>
        <dbReference type="SAM" id="SignalP"/>
    </source>
</evidence>
<dbReference type="RefSeq" id="WP_244716614.1">
    <property type="nucleotide sequence ID" value="NZ_CP095049.1"/>
</dbReference>
<reference evidence="2 3" key="1">
    <citation type="submission" date="2022-04" db="EMBL/GenBank/DDBJ databases">
        <title>Hymenobacter sp. isolated from the air.</title>
        <authorList>
            <person name="Won M."/>
            <person name="Lee C.-M."/>
            <person name="Woen H.-Y."/>
            <person name="Kwon S.-W."/>
        </authorList>
    </citation>
    <scope>NUCLEOTIDE SEQUENCE [LARGE SCALE GENOMIC DNA]</scope>
    <source>
        <strain evidence="3">5116 S-27</strain>
    </source>
</reference>
<dbReference type="Pfam" id="PF19897">
    <property type="entry name" value="DUF6370"/>
    <property type="match status" value="1"/>
</dbReference>
<dbReference type="Proteomes" id="UP000831785">
    <property type="component" value="Chromosome"/>
</dbReference>
<keyword evidence="1" id="KW-0732">Signal</keyword>